<dbReference type="SUPFAM" id="SSF81301">
    <property type="entry name" value="Nucleotidyltransferase"/>
    <property type="match status" value="1"/>
</dbReference>
<dbReference type="Pfam" id="PF01909">
    <property type="entry name" value="NTP_transf_2"/>
    <property type="match status" value="1"/>
</dbReference>
<accession>A0A450YXY6</accession>
<evidence type="ECO:0000259" key="1">
    <source>
        <dbReference type="Pfam" id="PF01909"/>
    </source>
</evidence>
<organism evidence="2">
    <name type="scientific">Candidatus Kentrum sp. TC</name>
    <dbReference type="NCBI Taxonomy" id="2126339"/>
    <lineage>
        <taxon>Bacteria</taxon>
        <taxon>Pseudomonadati</taxon>
        <taxon>Pseudomonadota</taxon>
        <taxon>Gammaproteobacteria</taxon>
        <taxon>Candidatus Kentrum</taxon>
    </lineage>
</organism>
<name>A0A450YXY6_9GAMM</name>
<dbReference type="GO" id="GO:0016779">
    <property type="term" value="F:nucleotidyltransferase activity"/>
    <property type="evidence" value="ECO:0007669"/>
    <property type="project" value="InterPro"/>
</dbReference>
<reference evidence="2" key="1">
    <citation type="submission" date="2019-02" db="EMBL/GenBank/DDBJ databases">
        <authorList>
            <person name="Gruber-Vodicka R. H."/>
            <person name="Seah K. B. B."/>
        </authorList>
    </citation>
    <scope>NUCLEOTIDE SEQUENCE</scope>
    <source>
        <strain evidence="2">BECK_BZ125</strain>
    </source>
</reference>
<dbReference type="InterPro" id="IPR002934">
    <property type="entry name" value="Polymerase_NTP_transf_dom"/>
</dbReference>
<proteinExistence type="predicted"/>
<dbReference type="EMBL" id="CAADFT010000063">
    <property type="protein sequence ID" value="VFK46356.1"/>
    <property type="molecule type" value="Genomic_DNA"/>
</dbReference>
<dbReference type="InterPro" id="IPR043519">
    <property type="entry name" value="NT_sf"/>
</dbReference>
<protein>
    <recommendedName>
        <fullName evidence="1">Polymerase nucleotidyl transferase domain-containing protein</fullName>
    </recommendedName>
</protein>
<gene>
    <name evidence="2" type="ORF">BECKTC1821E_GA0114239_10636</name>
</gene>
<evidence type="ECO:0000313" key="2">
    <source>
        <dbReference type="EMBL" id="VFK46356.1"/>
    </source>
</evidence>
<feature type="domain" description="Polymerase nucleotidyl transferase" evidence="1">
    <location>
        <begin position="11"/>
        <end position="77"/>
    </location>
</feature>
<dbReference type="Gene3D" id="3.30.460.10">
    <property type="entry name" value="Beta Polymerase, domain 2"/>
    <property type="match status" value="1"/>
</dbReference>
<dbReference type="CDD" id="cd05403">
    <property type="entry name" value="NT_KNTase_like"/>
    <property type="match status" value="1"/>
</dbReference>
<dbReference type="AlphaFoldDB" id="A0A450YXY6"/>
<sequence>MRLTDRQRRVIRDAARRAFGPGASVRLFGSRLDDSRKGGDIDLLVETPTLVEDAGLAAARMSARIQMQLGERKIDILYLSPDCSPSPIHRAALERGIRL</sequence>